<gene>
    <name evidence="18" type="ORF">CGI_10023026</name>
</gene>
<dbReference type="FunCoup" id="K1R8D5">
    <property type="interactions" value="573"/>
</dbReference>
<dbReference type="Pfam" id="PF00755">
    <property type="entry name" value="Carn_acyltransf"/>
    <property type="match status" value="1"/>
</dbReference>
<comment type="catalytic activity">
    <reaction evidence="15">
        <text>(R)-carnitine + hexadecanoyl-CoA = O-hexadecanoyl-(R)-carnitine + CoA</text>
        <dbReference type="Rhea" id="RHEA:12661"/>
        <dbReference type="ChEBI" id="CHEBI:16347"/>
        <dbReference type="ChEBI" id="CHEBI:17490"/>
        <dbReference type="ChEBI" id="CHEBI:57287"/>
        <dbReference type="ChEBI" id="CHEBI:57379"/>
        <dbReference type="EC" id="2.3.1.21"/>
    </reaction>
    <physiologicalReaction direction="left-to-right" evidence="15">
        <dbReference type="Rhea" id="RHEA:12662"/>
    </physiologicalReaction>
</comment>
<accession>K1R8D5</accession>
<keyword evidence="6" id="KW-0813">Transport</keyword>
<dbReference type="UniPathway" id="UPA00659"/>
<evidence type="ECO:0000256" key="13">
    <source>
        <dbReference type="ARBA" id="ARBA00023136"/>
    </source>
</evidence>
<keyword evidence="14" id="KW-0012">Acyltransferase</keyword>
<dbReference type="GO" id="GO:0004095">
    <property type="term" value="F:carnitine O-palmitoyltransferase activity"/>
    <property type="evidence" value="ECO:0007669"/>
    <property type="project" value="UniProtKB-EC"/>
</dbReference>
<evidence type="ECO:0000256" key="2">
    <source>
        <dbReference type="ARBA" id="ARBA00004325"/>
    </source>
</evidence>
<evidence type="ECO:0000313" key="18">
    <source>
        <dbReference type="EMBL" id="EKC30246.1"/>
    </source>
</evidence>
<feature type="domain" description="Choline/carnitine acyltransferase" evidence="16">
    <location>
        <begin position="206"/>
        <end position="806"/>
    </location>
</feature>
<evidence type="ECO:0000256" key="15">
    <source>
        <dbReference type="ARBA" id="ARBA00048480"/>
    </source>
</evidence>
<dbReference type="InterPro" id="IPR039551">
    <property type="entry name" value="Cho/carn_acyl_trans"/>
</dbReference>
<evidence type="ECO:0000256" key="7">
    <source>
        <dbReference type="ARBA" id="ARBA00022679"/>
    </source>
</evidence>
<evidence type="ECO:0000256" key="8">
    <source>
        <dbReference type="ARBA" id="ARBA00022692"/>
    </source>
</evidence>
<reference evidence="18" key="1">
    <citation type="journal article" date="2012" name="Nature">
        <title>The oyster genome reveals stress adaptation and complexity of shell formation.</title>
        <authorList>
            <person name="Zhang G."/>
            <person name="Fang X."/>
            <person name="Guo X."/>
            <person name="Li L."/>
            <person name="Luo R."/>
            <person name="Xu F."/>
            <person name="Yang P."/>
            <person name="Zhang L."/>
            <person name="Wang X."/>
            <person name="Qi H."/>
            <person name="Xiong Z."/>
            <person name="Que H."/>
            <person name="Xie Y."/>
            <person name="Holland P.W."/>
            <person name="Paps J."/>
            <person name="Zhu Y."/>
            <person name="Wu F."/>
            <person name="Chen Y."/>
            <person name="Wang J."/>
            <person name="Peng C."/>
            <person name="Meng J."/>
            <person name="Yang L."/>
            <person name="Liu J."/>
            <person name="Wen B."/>
            <person name="Zhang N."/>
            <person name="Huang Z."/>
            <person name="Zhu Q."/>
            <person name="Feng Y."/>
            <person name="Mount A."/>
            <person name="Hedgecock D."/>
            <person name="Xu Z."/>
            <person name="Liu Y."/>
            <person name="Domazet-Loso T."/>
            <person name="Du Y."/>
            <person name="Sun X."/>
            <person name="Zhang S."/>
            <person name="Liu B."/>
            <person name="Cheng P."/>
            <person name="Jiang X."/>
            <person name="Li J."/>
            <person name="Fan D."/>
            <person name="Wang W."/>
            <person name="Fu W."/>
            <person name="Wang T."/>
            <person name="Wang B."/>
            <person name="Zhang J."/>
            <person name="Peng Z."/>
            <person name="Li Y."/>
            <person name="Li N."/>
            <person name="Wang J."/>
            <person name="Chen M."/>
            <person name="He Y."/>
            <person name="Tan F."/>
            <person name="Song X."/>
            <person name="Zheng Q."/>
            <person name="Huang R."/>
            <person name="Yang H."/>
            <person name="Du X."/>
            <person name="Chen L."/>
            <person name="Yang M."/>
            <person name="Gaffney P.M."/>
            <person name="Wang S."/>
            <person name="Luo L."/>
            <person name="She Z."/>
            <person name="Ming Y."/>
            <person name="Huang W."/>
            <person name="Zhang S."/>
            <person name="Huang B."/>
            <person name="Zhang Y."/>
            <person name="Qu T."/>
            <person name="Ni P."/>
            <person name="Miao G."/>
            <person name="Wang J."/>
            <person name="Wang Q."/>
            <person name="Steinberg C.E."/>
            <person name="Wang H."/>
            <person name="Li N."/>
            <person name="Qian L."/>
            <person name="Zhang G."/>
            <person name="Li Y."/>
            <person name="Yang H."/>
            <person name="Liu X."/>
            <person name="Wang J."/>
            <person name="Yin Y."/>
            <person name="Wang J."/>
        </authorList>
    </citation>
    <scope>NUCLEOTIDE SEQUENCE [LARGE SCALE GENOMIC DNA]</scope>
    <source>
        <strain evidence="18">05x7-T-G4-1.051#20</strain>
    </source>
</reference>
<evidence type="ECO:0000256" key="14">
    <source>
        <dbReference type="ARBA" id="ARBA00023315"/>
    </source>
</evidence>
<dbReference type="GO" id="GO:0009437">
    <property type="term" value="P:carnitine metabolic process"/>
    <property type="evidence" value="ECO:0007669"/>
    <property type="project" value="TreeGrafter"/>
</dbReference>
<sequence>MERRFLEVIDLVVTQKDQTMLKVYQRSLAVTTMAEAHSAVAFTFSVTHEGVNVDVNHEALKAVFKSGLRSIKKSMGRIKNQMKNGVYPASPMSWLFVLTFVLAFILAGVDPSFGMIGWIKTHFPWLSSASPLVSYYGSCIVFATLVWLAKAFIWKYTLRLLLNYHSWMYESRGPMSLKTKLWLVTVKLMGGRKPMLMSYQFSLPKLSVPSIHDTMNRYLTSVQPLLDEEKYSRMEKLAREFEDGIGKKLQRYLVLKSYWATNYVSDWWEDYVYLSGRSPLMINSNFYAVDAVFINPTSRQASRAANIIYAMLLYRRELEREELNPILLNKTVPLCSAQYERQFQTTRVPGLEKDKLVHYKDSNHIAVYHKGRYFKVYIYFRGQLLKPVEIEKTIQQILDDDSEPAPGEEHLAALTAGDRVPWYQAREEYFRKGKNKASLDAVEKAAFFVALDDEPQNYDKNDPSKLSQFGNAMLHGKGYDRWFDKSFTLVVTSNGRVGFNAEHSWADAPIMAHLWEYSMFEDFFVQGADAPIMGHLWEVATADDRTIGYTKEGFCKGEITTPPPNPIRLEWDLPKPCLQVIENSLEAAKQLIADVDLQLLVHNQYGKGFMKVCRVSPDAYIQLALQLAYYRMHKKFCLTYESSMTRLFREGRTETVRSCTPDSCDFVKAMDDPQKKREECIALMKKAAEVHQVNCRNAMTGKGIDRHLFCLYVVSKYLEVDSPFLSEVLSEPWRLSTSQTPHQQTNKLDLAKHPEHISAGGGFGPVADDGYGVSYIIAGEDCVFFHVSCKNSCPTTSSSKMVDSIVKALADIKTMFEQH</sequence>
<dbReference type="PANTHER" id="PTHR22589">
    <property type="entry name" value="CARNITINE O-ACYLTRANSFERASE"/>
    <property type="match status" value="1"/>
</dbReference>
<keyword evidence="11" id="KW-0443">Lipid metabolism</keyword>
<dbReference type="Gene3D" id="3.30.559.10">
    <property type="entry name" value="Chloramphenicol acetyltransferase-like domain"/>
    <property type="match status" value="1"/>
</dbReference>
<dbReference type="InterPro" id="IPR000542">
    <property type="entry name" value="Carn_acyl_trans"/>
</dbReference>
<dbReference type="InterPro" id="IPR032476">
    <property type="entry name" value="CPT_N"/>
</dbReference>
<dbReference type="GO" id="GO:0031966">
    <property type="term" value="C:mitochondrial membrane"/>
    <property type="evidence" value="ECO:0007669"/>
    <property type="project" value="UniProtKB-SubCell"/>
</dbReference>
<dbReference type="FunFam" id="3.30.559.10:FF:000042">
    <property type="entry name" value="Carnitine Palmitoyl Transferase"/>
    <property type="match status" value="1"/>
</dbReference>
<evidence type="ECO:0000256" key="9">
    <source>
        <dbReference type="ARBA" id="ARBA00022832"/>
    </source>
</evidence>
<evidence type="ECO:0000256" key="4">
    <source>
        <dbReference type="ARBA" id="ARBA00005232"/>
    </source>
</evidence>
<dbReference type="PANTHER" id="PTHR22589:SF31">
    <property type="entry name" value="CARNITINE O-PALMITOYLTRANSFERASE"/>
    <property type="match status" value="1"/>
</dbReference>
<dbReference type="InterPro" id="IPR023213">
    <property type="entry name" value="CAT-like_dom_sf"/>
</dbReference>
<keyword evidence="8" id="KW-0812">Transmembrane</keyword>
<dbReference type="EC" id="2.3.1.21" evidence="5"/>
<evidence type="ECO:0000256" key="1">
    <source>
        <dbReference type="ARBA" id="ARBA00004141"/>
    </source>
</evidence>
<evidence type="ECO:0000256" key="11">
    <source>
        <dbReference type="ARBA" id="ARBA00023098"/>
    </source>
</evidence>
<keyword evidence="12" id="KW-0496">Mitochondrion</keyword>
<comment type="pathway">
    <text evidence="3">Lipid metabolism; fatty acid beta-oxidation.</text>
</comment>
<comment type="similarity">
    <text evidence="4">Belongs to the carnitine/choline acetyltransferase family.</text>
</comment>
<keyword evidence="10" id="KW-1133">Transmembrane helix</keyword>
<evidence type="ECO:0000259" key="16">
    <source>
        <dbReference type="Pfam" id="PF00755"/>
    </source>
</evidence>
<keyword evidence="13" id="KW-0472">Membrane</keyword>
<comment type="subcellular location">
    <subcellularLocation>
        <location evidence="1">Membrane</location>
        <topology evidence="1">Multi-pass membrane protein</topology>
    </subcellularLocation>
    <subcellularLocation>
        <location evidence="2">Mitochondrion membrane</location>
    </subcellularLocation>
</comment>
<dbReference type="Gene3D" id="6.10.250.1760">
    <property type="match status" value="1"/>
</dbReference>
<proteinExistence type="inferred from homology"/>
<dbReference type="GO" id="GO:0006635">
    <property type="term" value="P:fatty acid beta-oxidation"/>
    <property type="evidence" value="ECO:0007669"/>
    <property type="project" value="UniProtKB-UniPathway"/>
</dbReference>
<evidence type="ECO:0000256" key="6">
    <source>
        <dbReference type="ARBA" id="ARBA00022448"/>
    </source>
</evidence>
<dbReference type="HOGENOM" id="CLU_013513_2_1_1"/>
<dbReference type="EMBL" id="JH816348">
    <property type="protein sequence ID" value="EKC30246.1"/>
    <property type="molecule type" value="Genomic_DNA"/>
</dbReference>
<protein>
    <recommendedName>
        <fullName evidence="5">carnitine O-palmitoyltransferase</fullName>
        <ecNumber evidence="5">2.3.1.21</ecNumber>
    </recommendedName>
</protein>
<dbReference type="AlphaFoldDB" id="K1R8D5"/>
<name>K1R8D5_MAGGI</name>
<dbReference type="InParanoid" id="K1R8D5"/>
<dbReference type="FunFam" id="3.30.559.70:FF:000001">
    <property type="entry name" value="Carnitine O-palmitoyltransferase 1, liver isoform"/>
    <property type="match status" value="1"/>
</dbReference>
<dbReference type="SUPFAM" id="SSF52777">
    <property type="entry name" value="CoA-dependent acyltransferases"/>
    <property type="match status" value="2"/>
</dbReference>
<dbReference type="PROSITE" id="PS00440">
    <property type="entry name" value="ACYLTRANSF_C_2"/>
    <property type="match status" value="1"/>
</dbReference>
<feature type="domain" description="Carnitine O-palmitoyltransferase N-terminal" evidence="17">
    <location>
        <begin position="33"/>
        <end position="79"/>
    </location>
</feature>
<evidence type="ECO:0000259" key="17">
    <source>
        <dbReference type="Pfam" id="PF16484"/>
    </source>
</evidence>
<dbReference type="Gene3D" id="3.30.559.70">
    <property type="entry name" value="Choline/Carnitine o-acyltransferase, domain 2"/>
    <property type="match status" value="1"/>
</dbReference>
<organism evidence="18">
    <name type="scientific">Magallana gigas</name>
    <name type="common">Pacific oyster</name>
    <name type="synonym">Crassostrea gigas</name>
    <dbReference type="NCBI Taxonomy" id="29159"/>
    <lineage>
        <taxon>Eukaryota</taxon>
        <taxon>Metazoa</taxon>
        <taxon>Spiralia</taxon>
        <taxon>Lophotrochozoa</taxon>
        <taxon>Mollusca</taxon>
        <taxon>Bivalvia</taxon>
        <taxon>Autobranchia</taxon>
        <taxon>Pteriomorphia</taxon>
        <taxon>Ostreida</taxon>
        <taxon>Ostreoidea</taxon>
        <taxon>Ostreidae</taxon>
        <taxon>Magallana</taxon>
    </lineage>
</organism>
<evidence type="ECO:0000256" key="10">
    <source>
        <dbReference type="ARBA" id="ARBA00022989"/>
    </source>
</evidence>
<evidence type="ECO:0000256" key="12">
    <source>
        <dbReference type="ARBA" id="ARBA00023128"/>
    </source>
</evidence>
<dbReference type="Pfam" id="PF16484">
    <property type="entry name" value="CPT_N"/>
    <property type="match status" value="1"/>
</dbReference>
<dbReference type="InterPro" id="IPR042231">
    <property type="entry name" value="Cho/carn_acyl_trans_2"/>
</dbReference>
<keyword evidence="7 18" id="KW-0808">Transferase</keyword>
<evidence type="ECO:0000256" key="3">
    <source>
        <dbReference type="ARBA" id="ARBA00005005"/>
    </source>
</evidence>
<evidence type="ECO:0000256" key="5">
    <source>
        <dbReference type="ARBA" id="ARBA00013243"/>
    </source>
</evidence>
<keyword evidence="9" id="KW-0276">Fatty acid metabolism</keyword>